<evidence type="ECO:0000256" key="11">
    <source>
        <dbReference type="ARBA" id="ARBA00023212"/>
    </source>
</evidence>
<evidence type="ECO:0000256" key="4">
    <source>
        <dbReference type="ARBA" id="ARBA00022490"/>
    </source>
</evidence>
<evidence type="ECO:0000256" key="14">
    <source>
        <dbReference type="SAM" id="Phobius"/>
    </source>
</evidence>
<evidence type="ECO:0000256" key="3">
    <source>
        <dbReference type="ARBA" id="ARBA00006752"/>
    </source>
</evidence>
<dbReference type="InterPro" id="IPR020902">
    <property type="entry name" value="Actin/actin-like_CS"/>
</dbReference>
<feature type="transmembrane region" description="Helical" evidence="14">
    <location>
        <begin position="706"/>
        <end position="727"/>
    </location>
</feature>
<protein>
    <recommendedName>
        <fullName evidence="15">Amino acid transporter transmembrane domain-containing protein</fullName>
    </recommendedName>
</protein>
<dbReference type="GO" id="GO:0005524">
    <property type="term" value="F:ATP binding"/>
    <property type="evidence" value="ECO:0007669"/>
    <property type="project" value="UniProtKB-KW"/>
</dbReference>
<dbReference type="EMBL" id="OA569403">
    <property type="protein sequence ID" value="CAD7202461.1"/>
    <property type="molecule type" value="Genomic_DNA"/>
</dbReference>
<evidence type="ECO:0000256" key="10">
    <source>
        <dbReference type="ARBA" id="ARBA00023136"/>
    </source>
</evidence>
<feature type="transmembrane region" description="Helical" evidence="14">
    <location>
        <begin position="835"/>
        <end position="857"/>
    </location>
</feature>
<sequence length="975" mass="108070">MEVAALVVDNGSGMCKAGFAGDDAPRAVFPSIVGRPRHQTMDPVCAKLVLLETMHPGLYSPPSLGDQGISVAIVPQGVMVGMGQKDSYVGDEAQSKRGILTLKYPIEHGIVTNWDDMEKIWHHTFYNELRVAPEEHPVLLTEAPLNPKANREKMTQIMFETFNTPAMYVAIQAVLSLYASGRTTGIVLDSGDGVSHTVPIYEGYALPHAILRLDLAGRDLTDYLMKILTETFTTTAEREIVRDIKEKLCYVALDFEQEMATAASSSSLEKSYELPDGQVITIGNERFRCPEALFQPSFLASSSSLEKSYELPDGQVITIGNERFRCPEALFQPSFLGMEACGIHETTYNSIMKCDVDIRKDLYANTVLSGGTTMYPGIADRMQKEITALAPSTMKIKIIAPPERKYSVWIGGSILASLSTFQQMWISKQEYDESGPSIVHRKKVTCQANIPAFECKAILEKPPNVHPTDFRTKIATSSTVLSTGESSALDYVATERTGLVYVFNLIVGTGALTLPSVFNQAGWALGVSLIMVLAVISFITVTFVIESMAAANAIVQWKRLQQMKRVSHIIQAALQASESQDEDSEDTPLFSPELMEKFPSTPHRYYLIQERIEMGQMATLFFSRFGCSLFFLCFAVYLYGDLTIYSAAVSNTYHPPDLPCNATVPENAFCWEGSRLTRLDAYRIFLAVFLCTLGPFVFFNVQKTKYLQMLTTLMRWLAFSIMIVYAARKLIYDGPQGHPPAASLSGVPGLFGACVYSFMCHHSLPALVSPIADKTRLSRFLALDYVLIAAFYLLLALTGAFAFQHLDDLYTLDFGPRANGDCGTGAAWPVMAMEYFLALFPVFTLSTSFPIIAITLRNNLKSLFLTEGRHYHWCIRKLAFPLLAVIPPVLIATTTENLEILVRVTGSYAGASIQYIIPALLVYYARQKTLQVIGMGVKNEFASPFHSCGWVWFVILWAIACSILVTVNFVQRLIV</sequence>
<dbReference type="GO" id="GO:0048646">
    <property type="term" value="P:anatomical structure formation involved in morphogenesis"/>
    <property type="evidence" value="ECO:0007669"/>
    <property type="project" value="UniProtKB-ARBA"/>
</dbReference>
<feature type="transmembrane region" description="Helical" evidence="14">
    <location>
        <begin position="681"/>
        <end position="699"/>
    </location>
</feature>
<evidence type="ECO:0000256" key="6">
    <source>
        <dbReference type="ARBA" id="ARBA00022741"/>
    </source>
</evidence>
<gene>
    <name evidence="16" type="ORF">TDIB3V08_LOCUS8643</name>
</gene>
<dbReference type="InterPro" id="IPR043129">
    <property type="entry name" value="ATPase_NBD"/>
</dbReference>
<dbReference type="PROSITE" id="PS00406">
    <property type="entry name" value="ACTINS_1"/>
    <property type="match status" value="1"/>
</dbReference>
<feature type="transmembrane region" description="Helical" evidence="14">
    <location>
        <begin position="780"/>
        <end position="803"/>
    </location>
</feature>
<feature type="transmembrane region" description="Helical" evidence="14">
    <location>
        <begin position="878"/>
        <end position="895"/>
    </location>
</feature>
<keyword evidence="10 14" id="KW-0472">Membrane</keyword>
<dbReference type="CDD" id="cd10224">
    <property type="entry name" value="ASKHA_NBD_actin"/>
    <property type="match status" value="1"/>
</dbReference>
<reference evidence="16" key="1">
    <citation type="submission" date="2020-11" db="EMBL/GenBank/DDBJ databases">
        <authorList>
            <person name="Tran Van P."/>
        </authorList>
    </citation>
    <scope>NUCLEOTIDE SEQUENCE</scope>
</reference>
<comment type="similarity">
    <text evidence="3 13">Belongs to the actin family.</text>
</comment>
<proteinExistence type="inferred from homology"/>
<evidence type="ECO:0000256" key="5">
    <source>
        <dbReference type="ARBA" id="ARBA00022692"/>
    </source>
</evidence>
<evidence type="ECO:0000256" key="1">
    <source>
        <dbReference type="ARBA" id="ARBA00004245"/>
    </source>
</evidence>
<evidence type="ECO:0000256" key="13">
    <source>
        <dbReference type="RuleBase" id="RU000487"/>
    </source>
</evidence>
<evidence type="ECO:0000256" key="7">
    <source>
        <dbReference type="ARBA" id="ARBA00022801"/>
    </source>
</evidence>
<keyword evidence="11" id="KW-0206">Cytoskeleton</keyword>
<keyword evidence="8" id="KW-0067">ATP-binding</keyword>
<evidence type="ECO:0000256" key="12">
    <source>
        <dbReference type="ARBA" id="ARBA00049360"/>
    </source>
</evidence>
<feature type="transmembrane region" description="Helical" evidence="14">
    <location>
        <begin position="907"/>
        <end position="926"/>
    </location>
</feature>
<feature type="domain" description="Amino acid transporter transmembrane" evidence="15">
    <location>
        <begin position="496"/>
        <end position="547"/>
    </location>
</feature>
<organism evidence="16">
    <name type="scientific">Timema douglasi</name>
    <name type="common">Walking stick</name>
    <dbReference type="NCBI Taxonomy" id="61478"/>
    <lineage>
        <taxon>Eukaryota</taxon>
        <taxon>Metazoa</taxon>
        <taxon>Ecdysozoa</taxon>
        <taxon>Arthropoda</taxon>
        <taxon>Hexapoda</taxon>
        <taxon>Insecta</taxon>
        <taxon>Pterygota</taxon>
        <taxon>Neoptera</taxon>
        <taxon>Polyneoptera</taxon>
        <taxon>Phasmatodea</taxon>
        <taxon>Timematodea</taxon>
        <taxon>Timematoidea</taxon>
        <taxon>Timematidae</taxon>
        <taxon>Timema</taxon>
    </lineage>
</organism>
<dbReference type="GO" id="GO:0016787">
    <property type="term" value="F:hydrolase activity"/>
    <property type="evidence" value="ECO:0007669"/>
    <property type="project" value="UniProtKB-KW"/>
</dbReference>
<dbReference type="PROSITE" id="PS00432">
    <property type="entry name" value="ACTINS_2"/>
    <property type="match status" value="1"/>
</dbReference>
<dbReference type="Pfam" id="PF00022">
    <property type="entry name" value="Actin"/>
    <property type="match status" value="1"/>
</dbReference>
<dbReference type="InterPro" id="IPR013057">
    <property type="entry name" value="AA_transpt_TM"/>
</dbReference>
<feature type="transmembrane region" description="Helical" evidence="14">
    <location>
        <begin position="947"/>
        <end position="970"/>
    </location>
</feature>
<dbReference type="Pfam" id="PF01490">
    <property type="entry name" value="Aa_trans"/>
    <property type="match status" value="2"/>
</dbReference>
<dbReference type="AlphaFoldDB" id="A0A7R8VRT0"/>
<name>A0A7R8VRT0_TIMDO</name>
<dbReference type="Gene3D" id="3.90.640.10">
    <property type="entry name" value="Actin, Chain A, domain 4"/>
    <property type="match status" value="1"/>
</dbReference>
<comment type="subcellular location">
    <subcellularLocation>
        <location evidence="1">Cytoplasm</location>
        <location evidence="1">Cytoskeleton</location>
    </subcellularLocation>
    <subcellularLocation>
        <location evidence="2">Membrane</location>
    </subcellularLocation>
</comment>
<feature type="transmembrane region" description="Helical" evidence="14">
    <location>
        <begin position="621"/>
        <end position="640"/>
    </location>
</feature>
<evidence type="ECO:0000256" key="8">
    <source>
        <dbReference type="ARBA" id="ARBA00022840"/>
    </source>
</evidence>
<evidence type="ECO:0000259" key="15">
    <source>
        <dbReference type="Pfam" id="PF01490"/>
    </source>
</evidence>
<evidence type="ECO:0000256" key="9">
    <source>
        <dbReference type="ARBA" id="ARBA00022989"/>
    </source>
</evidence>
<keyword evidence="9 14" id="KW-1133">Transmembrane helix</keyword>
<feature type="domain" description="Amino acid transporter transmembrane" evidence="15">
    <location>
        <begin position="684"/>
        <end position="954"/>
    </location>
</feature>
<evidence type="ECO:0000256" key="2">
    <source>
        <dbReference type="ARBA" id="ARBA00004370"/>
    </source>
</evidence>
<dbReference type="InterPro" id="IPR004000">
    <property type="entry name" value="Actin"/>
</dbReference>
<keyword evidence="5 14" id="KW-0812">Transmembrane</keyword>
<dbReference type="PRINTS" id="PR00190">
    <property type="entry name" value="ACTIN"/>
</dbReference>
<dbReference type="GO" id="GO:0005856">
    <property type="term" value="C:cytoskeleton"/>
    <property type="evidence" value="ECO:0007669"/>
    <property type="project" value="UniProtKB-SubCell"/>
</dbReference>
<dbReference type="Gene3D" id="3.30.420.40">
    <property type="match status" value="3"/>
</dbReference>
<dbReference type="SMART" id="SM00268">
    <property type="entry name" value="ACTIN"/>
    <property type="match status" value="1"/>
</dbReference>
<keyword evidence="7" id="KW-0378">Hydrolase</keyword>
<dbReference type="PANTHER" id="PTHR11937">
    <property type="entry name" value="ACTIN"/>
    <property type="match status" value="1"/>
</dbReference>
<dbReference type="FunFam" id="3.30.420.40:FF:000205">
    <property type="entry name" value="Actin, alpha skeletal muscle"/>
    <property type="match status" value="1"/>
</dbReference>
<dbReference type="FunFam" id="3.30.420.40:FF:000058">
    <property type="entry name" value="Putative actin-related protein 5"/>
    <property type="match status" value="1"/>
</dbReference>
<keyword evidence="6" id="KW-0547">Nucleotide-binding</keyword>
<feature type="transmembrane region" description="Helical" evidence="14">
    <location>
        <begin position="524"/>
        <end position="555"/>
    </location>
</feature>
<evidence type="ECO:0000313" key="16">
    <source>
        <dbReference type="EMBL" id="CAD7202461.1"/>
    </source>
</evidence>
<keyword evidence="4" id="KW-0963">Cytoplasm</keyword>
<comment type="catalytic activity">
    <reaction evidence="12">
        <text>ATP + H2O = ADP + phosphate + H(+)</text>
        <dbReference type="Rhea" id="RHEA:13065"/>
        <dbReference type="ChEBI" id="CHEBI:15377"/>
        <dbReference type="ChEBI" id="CHEBI:15378"/>
        <dbReference type="ChEBI" id="CHEBI:30616"/>
        <dbReference type="ChEBI" id="CHEBI:43474"/>
        <dbReference type="ChEBI" id="CHEBI:456216"/>
    </reaction>
</comment>
<dbReference type="GO" id="GO:0016020">
    <property type="term" value="C:membrane"/>
    <property type="evidence" value="ECO:0007669"/>
    <property type="project" value="UniProtKB-SubCell"/>
</dbReference>
<dbReference type="FunFam" id="3.30.420.40:FF:000131">
    <property type="entry name" value="Actin, alpha skeletal muscle"/>
    <property type="match status" value="1"/>
</dbReference>
<dbReference type="SUPFAM" id="SSF53067">
    <property type="entry name" value="Actin-like ATPase domain"/>
    <property type="match status" value="3"/>
</dbReference>
<dbReference type="PROSITE" id="PS01132">
    <property type="entry name" value="ACTINS_ACT_LIKE"/>
    <property type="match status" value="1"/>
</dbReference>
<feature type="transmembrane region" description="Helical" evidence="14">
    <location>
        <begin position="747"/>
        <end position="768"/>
    </location>
</feature>
<dbReference type="GO" id="GO:0048468">
    <property type="term" value="P:cell development"/>
    <property type="evidence" value="ECO:0007669"/>
    <property type="project" value="UniProtKB-ARBA"/>
</dbReference>
<dbReference type="FunFam" id="3.90.640.10:FF:000047">
    <property type="entry name" value="Actin, alpha skeletal muscle"/>
    <property type="match status" value="1"/>
</dbReference>
<accession>A0A7R8VRT0</accession>
<dbReference type="InterPro" id="IPR004001">
    <property type="entry name" value="Actin_CS"/>
</dbReference>